<dbReference type="Proteomes" id="UP000765509">
    <property type="component" value="Unassembled WGS sequence"/>
</dbReference>
<comment type="caution">
    <text evidence="1">The sequence shown here is derived from an EMBL/GenBank/DDBJ whole genome shotgun (WGS) entry which is preliminary data.</text>
</comment>
<gene>
    <name evidence="1" type="ORF">O181_117856</name>
</gene>
<reference evidence="1" key="1">
    <citation type="submission" date="2021-03" db="EMBL/GenBank/DDBJ databases">
        <title>Draft genome sequence of rust myrtle Austropuccinia psidii MF-1, a brazilian biotype.</title>
        <authorList>
            <person name="Quecine M.C."/>
            <person name="Pachon D.M.R."/>
            <person name="Bonatelli M.L."/>
            <person name="Correr F.H."/>
            <person name="Franceschini L.M."/>
            <person name="Leite T.F."/>
            <person name="Margarido G.R.A."/>
            <person name="Almeida C.A."/>
            <person name="Ferrarezi J.A."/>
            <person name="Labate C.A."/>
        </authorList>
    </citation>
    <scope>NUCLEOTIDE SEQUENCE</scope>
    <source>
        <strain evidence="1">MF-1</strain>
    </source>
</reference>
<keyword evidence="2" id="KW-1185">Reference proteome</keyword>
<dbReference type="AlphaFoldDB" id="A0A9Q3KDH0"/>
<evidence type="ECO:0000313" key="1">
    <source>
        <dbReference type="EMBL" id="MBW0578141.1"/>
    </source>
</evidence>
<sequence>MGWLSSKNIKSTRPTKKISERWLGSLPILKNIIIIPTSSSSHLNRSLSTSIQYFSFRTSQGIKNTKFALRASCPNHHLRRRGMGSLSNTGIKAQGKKIMLFGEIERFQSRPRKIPLGTN</sequence>
<accession>A0A9Q3KDH0</accession>
<protein>
    <submittedName>
        <fullName evidence="1">Uncharacterized protein</fullName>
    </submittedName>
</protein>
<name>A0A9Q3KDH0_9BASI</name>
<dbReference type="EMBL" id="AVOT02102181">
    <property type="protein sequence ID" value="MBW0578141.1"/>
    <property type="molecule type" value="Genomic_DNA"/>
</dbReference>
<evidence type="ECO:0000313" key="2">
    <source>
        <dbReference type="Proteomes" id="UP000765509"/>
    </source>
</evidence>
<dbReference type="OrthoDB" id="1936407at2759"/>
<proteinExistence type="predicted"/>
<organism evidence="1 2">
    <name type="scientific">Austropuccinia psidii MF-1</name>
    <dbReference type="NCBI Taxonomy" id="1389203"/>
    <lineage>
        <taxon>Eukaryota</taxon>
        <taxon>Fungi</taxon>
        <taxon>Dikarya</taxon>
        <taxon>Basidiomycota</taxon>
        <taxon>Pucciniomycotina</taxon>
        <taxon>Pucciniomycetes</taxon>
        <taxon>Pucciniales</taxon>
        <taxon>Sphaerophragmiaceae</taxon>
        <taxon>Austropuccinia</taxon>
    </lineage>
</organism>